<gene>
    <name evidence="2" type="ORF">BACCELL_00267</name>
</gene>
<dbReference type="EMBL" id="ACCH01000022">
    <property type="protein sequence ID" value="EEF92075.1"/>
    <property type="molecule type" value="Genomic_DNA"/>
</dbReference>
<evidence type="ECO:0000313" key="2">
    <source>
        <dbReference type="EMBL" id="EEF92075.1"/>
    </source>
</evidence>
<comment type="caution">
    <text evidence="2">The sequence shown here is derived from an EMBL/GenBank/DDBJ whole genome shotgun (WGS) entry which is preliminary data.</text>
</comment>
<accession>E2N7M4</accession>
<dbReference type="HOGENOM" id="CLU_1902427_0_0_10"/>
<name>E2N7M4_9BACE</name>
<dbReference type="Proteomes" id="UP000003711">
    <property type="component" value="Unassembled WGS sequence"/>
</dbReference>
<feature type="region of interest" description="Disordered" evidence="1">
    <location>
        <begin position="106"/>
        <end position="133"/>
    </location>
</feature>
<feature type="compositionally biased region" description="Basic and acidic residues" evidence="1">
    <location>
        <begin position="106"/>
        <end position="118"/>
    </location>
</feature>
<sequence>MELPGGGGGGGSARGGGGGVDVVCVVAYCGSVRARGAEHEYGHGSPFHEEVSGVVGEGAGIGVGAGGGTVGGYCDVAYLYRLSGQVFRCGGGVGGFGEGKLVGEARARRDAHTERDGAEEGSEGGVRSHKYKY</sequence>
<protein>
    <submittedName>
        <fullName evidence="2">Uncharacterized protein</fullName>
    </submittedName>
</protein>
<reference evidence="2 3" key="1">
    <citation type="submission" date="2008-12" db="EMBL/GenBank/DDBJ databases">
        <authorList>
            <person name="Fulton L."/>
            <person name="Clifton S."/>
            <person name="Fulton B."/>
            <person name="Xu J."/>
            <person name="Minx P."/>
            <person name="Pepin K.H."/>
            <person name="Johnson M."/>
            <person name="Bhonagiri V."/>
            <person name="Nash W.E."/>
            <person name="Mardis E.R."/>
            <person name="Wilson R.K."/>
        </authorList>
    </citation>
    <scope>NUCLEOTIDE SEQUENCE [LARGE SCALE GENOMIC DNA]</scope>
    <source>
        <strain evidence="2 3">DSM 14838</strain>
    </source>
</reference>
<dbReference type="AlphaFoldDB" id="E2N7M4"/>
<evidence type="ECO:0000313" key="3">
    <source>
        <dbReference type="Proteomes" id="UP000003711"/>
    </source>
</evidence>
<organism evidence="2 3">
    <name type="scientific">Bacteroides cellulosilyticus DSM 14838</name>
    <dbReference type="NCBI Taxonomy" id="537012"/>
    <lineage>
        <taxon>Bacteria</taxon>
        <taxon>Pseudomonadati</taxon>
        <taxon>Bacteroidota</taxon>
        <taxon>Bacteroidia</taxon>
        <taxon>Bacteroidales</taxon>
        <taxon>Bacteroidaceae</taxon>
        <taxon>Bacteroides</taxon>
    </lineage>
</organism>
<proteinExistence type="predicted"/>
<evidence type="ECO:0000256" key="1">
    <source>
        <dbReference type="SAM" id="MobiDB-lite"/>
    </source>
</evidence>
<reference evidence="2 3" key="2">
    <citation type="submission" date="2009-01" db="EMBL/GenBank/DDBJ databases">
        <title>Draft genome sequence of Bacteroides cellulosilyticus (DSM 14838).</title>
        <authorList>
            <person name="Sudarsanam P."/>
            <person name="Ley R."/>
            <person name="Guruge J."/>
            <person name="Turnbaugh P.J."/>
            <person name="Mahowald M."/>
            <person name="Liep D."/>
            <person name="Gordon J."/>
        </authorList>
    </citation>
    <scope>NUCLEOTIDE SEQUENCE [LARGE SCALE GENOMIC DNA]</scope>
    <source>
        <strain evidence="2 3">DSM 14838</strain>
    </source>
</reference>